<dbReference type="PANTHER" id="PTHR22604:SF105">
    <property type="entry name" value="TRANS-1,2-DIHYDROBENZENE-1,2-DIOL DEHYDROGENASE"/>
    <property type="match status" value="1"/>
</dbReference>
<evidence type="ECO:0000259" key="3">
    <source>
        <dbReference type="Pfam" id="PF01408"/>
    </source>
</evidence>
<dbReference type="InterPro" id="IPR036291">
    <property type="entry name" value="NAD(P)-bd_dom_sf"/>
</dbReference>
<dbReference type="NCBIfam" id="NF041392">
    <property type="entry name" value="XylDh_Gfo6_Halo"/>
    <property type="match status" value="1"/>
</dbReference>
<keyword evidence="7" id="KW-1185">Reference proteome</keyword>
<comment type="similarity">
    <text evidence="1">Belongs to the Gfo/Idh/MocA family.</text>
</comment>
<accession>A0AAP2Z267</accession>
<gene>
    <name evidence="6" type="ORF">OB955_05945</name>
    <name evidence="5" type="ORF">OB960_17210</name>
</gene>
<evidence type="ECO:0000313" key="7">
    <source>
        <dbReference type="Proteomes" id="UP001320972"/>
    </source>
</evidence>
<evidence type="ECO:0000256" key="2">
    <source>
        <dbReference type="ARBA" id="ARBA00023002"/>
    </source>
</evidence>
<dbReference type="AlphaFoldDB" id="A0AAP2Z267"/>
<protein>
    <submittedName>
        <fullName evidence="5">Gfo/Idh/MocA family oxidoreductase</fullName>
    </submittedName>
</protein>
<dbReference type="EMBL" id="JAOPKB010000002">
    <property type="protein sequence ID" value="MCU4972276.1"/>
    <property type="molecule type" value="Genomic_DNA"/>
</dbReference>
<name>A0AAP2Z267_9EURY</name>
<dbReference type="RefSeq" id="WP_338004946.1">
    <property type="nucleotide sequence ID" value="NZ_JAOPKA010000013.1"/>
</dbReference>
<dbReference type="Pfam" id="PF01408">
    <property type="entry name" value="GFO_IDH_MocA"/>
    <property type="match status" value="1"/>
</dbReference>
<proteinExistence type="inferred from homology"/>
<dbReference type="EMBL" id="JAOPKA010000013">
    <property type="protein sequence ID" value="MCU4743128.1"/>
    <property type="molecule type" value="Genomic_DNA"/>
</dbReference>
<feature type="domain" description="Gfo/Idh/MocA-like oxidoreductase N-terminal" evidence="3">
    <location>
        <begin position="24"/>
        <end position="143"/>
    </location>
</feature>
<dbReference type="InterPro" id="IPR000683">
    <property type="entry name" value="Gfo/Idh/MocA-like_OxRdtase_N"/>
</dbReference>
<dbReference type="InterPro" id="IPR049838">
    <property type="entry name" value="XacA-like"/>
</dbReference>
<organism evidence="5 8">
    <name type="scientific">Natronoglomus mannanivorans</name>
    <dbReference type="NCBI Taxonomy" id="2979990"/>
    <lineage>
        <taxon>Archaea</taxon>
        <taxon>Methanobacteriati</taxon>
        <taxon>Methanobacteriota</taxon>
        <taxon>Stenosarchaea group</taxon>
        <taxon>Halobacteria</taxon>
        <taxon>Halobacteriales</taxon>
        <taxon>Natrialbaceae</taxon>
        <taxon>Natronoglomus</taxon>
    </lineage>
</organism>
<evidence type="ECO:0000313" key="5">
    <source>
        <dbReference type="EMBL" id="MCU4743128.1"/>
    </source>
</evidence>
<dbReference type="Proteomes" id="UP001320972">
    <property type="component" value="Unassembled WGS sequence"/>
</dbReference>
<dbReference type="GO" id="GO:0016491">
    <property type="term" value="F:oxidoreductase activity"/>
    <property type="evidence" value="ECO:0007669"/>
    <property type="project" value="UniProtKB-KW"/>
</dbReference>
<dbReference type="InterPro" id="IPR050984">
    <property type="entry name" value="Gfo/Idh/MocA_domain"/>
</dbReference>
<evidence type="ECO:0000313" key="6">
    <source>
        <dbReference type="EMBL" id="MCU4972276.1"/>
    </source>
</evidence>
<sequence>MDLGTGLERYTERDWQTTTEGTVRLALIGLGWWTVDVAIPAIEDSDLCETTVLVSSSTEKAQNLADEHGAERGLTYDEYHDGVAADEYDAVYVGTPNAYHLEHVETAAALDKAVLCEKPLEATVERAEKLVAAAEEADIPLMTAYRMHTEPAVRRAKELVESGFIGEPLQVYGNNTQPVLEMIPDPDQWRLNPDVTGYGTSVMDLGIYPINTARFVLERDPVDASARMRSEHEAFADVPDEFASFTLTLEGGILLSCTASQNAQTDTHLKIIGTEGQLELSPAFHGEATLHVSKGSLRAEIEETDFEATEEMREEFDYFADRVLTGAEILPDGRHGLDDMRTIRAIYEAADRGETVEIDLENER</sequence>
<dbReference type="Proteomes" id="UP001321018">
    <property type="component" value="Unassembled WGS sequence"/>
</dbReference>
<keyword evidence="2" id="KW-0560">Oxidoreductase</keyword>
<dbReference type="PANTHER" id="PTHR22604">
    <property type="entry name" value="OXIDOREDUCTASES"/>
    <property type="match status" value="1"/>
</dbReference>
<dbReference type="Pfam" id="PF22725">
    <property type="entry name" value="GFO_IDH_MocA_C3"/>
    <property type="match status" value="1"/>
</dbReference>
<dbReference type="Gene3D" id="3.30.360.10">
    <property type="entry name" value="Dihydrodipicolinate Reductase, domain 2"/>
    <property type="match status" value="1"/>
</dbReference>
<dbReference type="SUPFAM" id="SSF55347">
    <property type="entry name" value="Glyceraldehyde-3-phosphate dehydrogenase-like, C-terminal domain"/>
    <property type="match status" value="1"/>
</dbReference>
<feature type="domain" description="GFO/IDH/MocA-like oxidoreductase" evidence="4">
    <location>
        <begin position="153"/>
        <end position="279"/>
    </location>
</feature>
<dbReference type="GO" id="GO:0000166">
    <property type="term" value="F:nucleotide binding"/>
    <property type="evidence" value="ECO:0007669"/>
    <property type="project" value="InterPro"/>
</dbReference>
<comment type="caution">
    <text evidence="5">The sequence shown here is derived from an EMBL/GenBank/DDBJ whole genome shotgun (WGS) entry which is preliminary data.</text>
</comment>
<dbReference type="SUPFAM" id="SSF51735">
    <property type="entry name" value="NAD(P)-binding Rossmann-fold domains"/>
    <property type="match status" value="1"/>
</dbReference>
<dbReference type="Gene3D" id="3.40.50.720">
    <property type="entry name" value="NAD(P)-binding Rossmann-like Domain"/>
    <property type="match status" value="1"/>
</dbReference>
<evidence type="ECO:0000313" key="8">
    <source>
        <dbReference type="Proteomes" id="UP001321018"/>
    </source>
</evidence>
<evidence type="ECO:0000256" key="1">
    <source>
        <dbReference type="ARBA" id="ARBA00010928"/>
    </source>
</evidence>
<dbReference type="InterPro" id="IPR055170">
    <property type="entry name" value="GFO_IDH_MocA-like_dom"/>
</dbReference>
<evidence type="ECO:0000259" key="4">
    <source>
        <dbReference type="Pfam" id="PF22725"/>
    </source>
</evidence>
<reference evidence="5 7" key="1">
    <citation type="submission" date="2022-09" db="EMBL/GenBank/DDBJ databases">
        <title>Enrichment on poylsaccharides allowed isolation of novel metabolic and taxonomic groups of Haloarchaea.</title>
        <authorList>
            <person name="Sorokin D.Y."/>
            <person name="Elcheninov A.G."/>
            <person name="Khizhniak T.V."/>
            <person name="Kolganova T.V."/>
            <person name="Kublanov I.V."/>
        </authorList>
    </citation>
    <scope>NUCLEOTIDE SEQUENCE</scope>
    <source>
        <strain evidence="6 7">AArc-m2/3/4</strain>
        <strain evidence="5">AArc-xg1-1</strain>
    </source>
</reference>